<dbReference type="PATRIC" id="fig|84531.7.peg.1589"/>
<evidence type="ECO:0000313" key="2">
    <source>
        <dbReference type="Proteomes" id="UP000060787"/>
    </source>
</evidence>
<dbReference type="KEGG" id="laq:GLA29479_1613"/>
<name>A0A0S2DUZ6_LYSAN</name>
<evidence type="ECO:0000313" key="1">
    <source>
        <dbReference type="EMBL" id="ALN80357.1"/>
    </source>
</evidence>
<gene>
    <name evidence="1" type="ORF">LA76x_2222</name>
</gene>
<dbReference type="KEGG" id="lab:LA76x_2222"/>
<organism evidence="1 2">
    <name type="scientific">Lysobacter antibioticus</name>
    <dbReference type="NCBI Taxonomy" id="84531"/>
    <lineage>
        <taxon>Bacteria</taxon>
        <taxon>Pseudomonadati</taxon>
        <taxon>Pseudomonadota</taxon>
        <taxon>Gammaproteobacteria</taxon>
        <taxon>Lysobacterales</taxon>
        <taxon>Lysobacteraceae</taxon>
        <taxon>Lysobacter</taxon>
    </lineage>
</organism>
<keyword evidence="2" id="KW-1185">Reference proteome</keyword>
<reference evidence="1 2" key="1">
    <citation type="journal article" date="2015" name="BMC Genomics">
        <title>Comparative genomics and metabolic profiling of the genus Lysobacter.</title>
        <authorList>
            <person name="de Bruijn I."/>
            <person name="Cheng X."/>
            <person name="de Jager V."/>
            <person name="Exposito R.G."/>
            <person name="Watrous J."/>
            <person name="Patel N."/>
            <person name="Postma J."/>
            <person name="Dorrestein P.C."/>
            <person name="Kobayashi D."/>
            <person name="Raaijmakers J.M."/>
        </authorList>
    </citation>
    <scope>NUCLEOTIDE SEQUENCE [LARGE SCALE GENOMIC DNA]</scope>
    <source>
        <strain evidence="1 2">76</strain>
    </source>
</reference>
<dbReference type="STRING" id="84531.LA76x_2222"/>
<dbReference type="EMBL" id="CP011129">
    <property type="protein sequence ID" value="ALN80357.1"/>
    <property type="molecule type" value="Genomic_DNA"/>
</dbReference>
<proteinExistence type="predicted"/>
<dbReference type="AlphaFoldDB" id="A0A0S2DUZ6"/>
<sequence>MQENVEWFYFTLGNGQSIGPLQLRRIWMEACSSTNVSVHRTHRLLLGKQTAIYSLRASPRLGDLRIVESRLRRLLDDSRLSSVLTFVSH</sequence>
<dbReference type="RefSeq" id="WP_031371440.1">
    <property type="nucleotide sequence ID" value="NZ_JMTZ01000020.1"/>
</dbReference>
<accession>A0A0S2DUZ6</accession>
<dbReference type="Proteomes" id="UP000060787">
    <property type="component" value="Chromosome"/>
</dbReference>
<protein>
    <submittedName>
        <fullName evidence="1">Uncharacterized protein</fullName>
    </submittedName>
</protein>